<evidence type="ECO:0000256" key="1">
    <source>
        <dbReference type="SAM" id="MobiDB-lite"/>
    </source>
</evidence>
<feature type="region of interest" description="Disordered" evidence="1">
    <location>
        <begin position="155"/>
        <end position="185"/>
    </location>
</feature>
<feature type="region of interest" description="Disordered" evidence="1">
    <location>
        <begin position="59"/>
        <end position="85"/>
    </location>
</feature>
<keyword evidence="3" id="KW-1185">Reference proteome</keyword>
<protein>
    <submittedName>
        <fullName evidence="2">Uncharacterized protein</fullName>
    </submittedName>
</protein>
<organism evidence="2 3">
    <name type="scientific">Marasmiellus scandens</name>
    <dbReference type="NCBI Taxonomy" id="2682957"/>
    <lineage>
        <taxon>Eukaryota</taxon>
        <taxon>Fungi</taxon>
        <taxon>Dikarya</taxon>
        <taxon>Basidiomycota</taxon>
        <taxon>Agaricomycotina</taxon>
        <taxon>Agaricomycetes</taxon>
        <taxon>Agaricomycetidae</taxon>
        <taxon>Agaricales</taxon>
        <taxon>Marasmiineae</taxon>
        <taxon>Omphalotaceae</taxon>
        <taxon>Marasmiellus</taxon>
    </lineage>
</organism>
<feature type="compositionally biased region" description="Basic and acidic residues" evidence="1">
    <location>
        <begin position="76"/>
        <end position="85"/>
    </location>
</feature>
<gene>
    <name evidence="2" type="ORF">VKT23_010972</name>
</gene>
<name>A0ABR1JF58_9AGAR</name>
<feature type="region of interest" description="Disordered" evidence="1">
    <location>
        <begin position="100"/>
        <end position="141"/>
    </location>
</feature>
<comment type="caution">
    <text evidence="2">The sequence shown here is derived from an EMBL/GenBank/DDBJ whole genome shotgun (WGS) entry which is preliminary data.</text>
</comment>
<feature type="compositionally biased region" description="Low complexity" evidence="1">
    <location>
        <begin position="157"/>
        <end position="175"/>
    </location>
</feature>
<evidence type="ECO:0000313" key="3">
    <source>
        <dbReference type="Proteomes" id="UP001498398"/>
    </source>
</evidence>
<reference evidence="2 3" key="1">
    <citation type="submission" date="2024-01" db="EMBL/GenBank/DDBJ databases">
        <title>A draft genome for the cacao thread blight pathogen Marasmiellus scandens.</title>
        <authorList>
            <person name="Baruah I.K."/>
            <person name="Leung J."/>
            <person name="Bukari Y."/>
            <person name="Amoako-Attah I."/>
            <person name="Meinhardt L.W."/>
            <person name="Bailey B.A."/>
            <person name="Cohen S.P."/>
        </authorList>
    </citation>
    <scope>NUCLEOTIDE SEQUENCE [LARGE SCALE GENOMIC DNA]</scope>
    <source>
        <strain evidence="2 3">GH-19</strain>
    </source>
</reference>
<feature type="region of interest" description="Disordered" evidence="1">
    <location>
        <begin position="216"/>
        <end position="270"/>
    </location>
</feature>
<accession>A0ABR1JF58</accession>
<dbReference type="EMBL" id="JBANRG010000023">
    <property type="protein sequence ID" value="KAK7455101.1"/>
    <property type="molecule type" value="Genomic_DNA"/>
</dbReference>
<feature type="compositionally biased region" description="Pro residues" evidence="1">
    <location>
        <begin position="101"/>
        <end position="120"/>
    </location>
</feature>
<proteinExistence type="predicted"/>
<evidence type="ECO:0000313" key="2">
    <source>
        <dbReference type="EMBL" id="KAK7455101.1"/>
    </source>
</evidence>
<sequence>MLLGLVFRESAKPKRSIRAWREEVEESLTSSLLKLEPSRCRCLHSSHLVFASTEKDIEKGPADKFGVKRNSTPGHGSDRQGEKKAGLKDFILLRLPRYASPTPPSPPFPAVTPMPEPVSMPAPDRAEADVTDSESASRSTKISFGRRFSCLSRKKSMQITKTSKTSTSSFQSPSTPGYYSERDSAYEAYPGPYHHYPNQDRLQAAVAAQASTLNLSTLSGYPDDDGDGLSYASDREEEKVRRDPFRRQPPQNLRVPYGGPPAFKSSNTAL</sequence>
<feature type="compositionally biased region" description="Basic and acidic residues" evidence="1">
    <location>
        <begin position="233"/>
        <end position="246"/>
    </location>
</feature>
<dbReference type="Proteomes" id="UP001498398">
    <property type="component" value="Unassembled WGS sequence"/>
</dbReference>